<keyword evidence="2 6" id="KW-0378">Hydrolase</keyword>
<evidence type="ECO:0000313" key="10">
    <source>
        <dbReference type="Proteomes" id="UP001187682"/>
    </source>
</evidence>
<dbReference type="InterPro" id="IPR017853">
    <property type="entry name" value="GH"/>
</dbReference>
<dbReference type="SUPFAM" id="SSF51445">
    <property type="entry name" value="(Trans)glycosidases"/>
    <property type="match status" value="1"/>
</dbReference>
<dbReference type="InterPro" id="IPR003615">
    <property type="entry name" value="HNH_nuc"/>
</dbReference>
<dbReference type="AlphaFoldDB" id="A0AAE8N5F4"/>
<proteinExistence type="inferred from homology"/>
<name>A0AAE8N5F4_9PEZI</name>
<reference evidence="9" key="1">
    <citation type="submission" date="2018-03" db="EMBL/GenBank/DDBJ databases">
        <authorList>
            <person name="Guldener U."/>
        </authorList>
    </citation>
    <scope>NUCLEOTIDE SEQUENCE</scope>
</reference>
<dbReference type="PANTHER" id="PTHR31490:SF76">
    <property type="entry name" value="ENDO-1,4-BETA-XYLANASE C"/>
    <property type="match status" value="1"/>
</dbReference>
<dbReference type="PROSITE" id="PS51760">
    <property type="entry name" value="GH10_2"/>
    <property type="match status" value="1"/>
</dbReference>
<feature type="chain" id="PRO_5042289599" description="Beta-xylanase" evidence="7">
    <location>
        <begin position="17"/>
        <end position="430"/>
    </location>
</feature>
<dbReference type="Gene3D" id="3.20.20.80">
    <property type="entry name" value="Glycosidases"/>
    <property type="match status" value="1"/>
</dbReference>
<organism evidence="9 10">
    <name type="scientific">Cephalotrichum gorgonifer</name>
    <dbReference type="NCBI Taxonomy" id="2041049"/>
    <lineage>
        <taxon>Eukaryota</taxon>
        <taxon>Fungi</taxon>
        <taxon>Dikarya</taxon>
        <taxon>Ascomycota</taxon>
        <taxon>Pezizomycotina</taxon>
        <taxon>Sordariomycetes</taxon>
        <taxon>Hypocreomycetidae</taxon>
        <taxon>Microascales</taxon>
        <taxon>Microascaceae</taxon>
        <taxon>Cephalotrichum</taxon>
    </lineage>
</organism>
<gene>
    <name evidence="9" type="ORF">DNG_07858</name>
</gene>
<evidence type="ECO:0000256" key="1">
    <source>
        <dbReference type="ARBA" id="ARBA00007495"/>
    </source>
</evidence>
<dbReference type="GO" id="GO:0031176">
    <property type="term" value="F:endo-1,4-beta-xylanase activity"/>
    <property type="evidence" value="ECO:0007669"/>
    <property type="project" value="UniProtKB-EC"/>
</dbReference>
<evidence type="ECO:0000256" key="3">
    <source>
        <dbReference type="ARBA" id="ARBA00023277"/>
    </source>
</evidence>
<comment type="catalytic activity">
    <reaction evidence="6">
        <text>Endohydrolysis of (1-&gt;4)-beta-D-xylosidic linkages in xylans.</text>
        <dbReference type="EC" id="3.2.1.8"/>
    </reaction>
</comment>
<keyword evidence="5 6" id="KW-0624">Polysaccharide degradation</keyword>
<keyword evidence="7" id="KW-0732">Signal</keyword>
<comment type="similarity">
    <text evidence="1 6">Belongs to the glycosyl hydrolase 10 (cellulase F) family.</text>
</comment>
<dbReference type="InterPro" id="IPR001000">
    <property type="entry name" value="GH10_dom"/>
</dbReference>
<dbReference type="SMART" id="SM00633">
    <property type="entry name" value="Glyco_10"/>
    <property type="match status" value="1"/>
</dbReference>
<evidence type="ECO:0000256" key="5">
    <source>
        <dbReference type="ARBA" id="ARBA00023326"/>
    </source>
</evidence>
<dbReference type="InterPro" id="IPR044846">
    <property type="entry name" value="GH10"/>
</dbReference>
<protein>
    <recommendedName>
        <fullName evidence="6">Beta-xylanase</fullName>
        <ecNumber evidence="6">3.2.1.8</ecNumber>
    </recommendedName>
</protein>
<dbReference type="Proteomes" id="UP001187682">
    <property type="component" value="Unassembled WGS sequence"/>
</dbReference>
<dbReference type="EMBL" id="ONZQ02000012">
    <property type="protein sequence ID" value="SPO05172.1"/>
    <property type="molecule type" value="Genomic_DNA"/>
</dbReference>
<evidence type="ECO:0000256" key="4">
    <source>
        <dbReference type="ARBA" id="ARBA00023295"/>
    </source>
</evidence>
<evidence type="ECO:0000256" key="7">
    <source>
        <dbReference type="SAM" id="SignalP"/>
    </source>
</evidence>
<dbReference type="EC" id="3.2.1.8" evidence="6"/>
<evidence type="ECO:0000313" key="9">
    <source>
        <dbReference type="EMBL" id="SPO05172.1"/>
    </source>
</evidence>
<dbReference type="Pfam" id="PF00331">
    <property type="entry name" value="Glyco_hydro_10"/>
    <property type="match status" value="1"/>
</dbReference>
<feature type="domain" description="GH10" evidence="8">
    <location>
        <begin position="43"/>
        <end position="321"/>
    </location>
</feature>
<comment type="caution">
    <text evidence="9">The sequence shown here is derived from an EMBL/GenBank/DDBJ whole genome shotgun (WGS) entry which is preliminary data.</text>
</comment>
<evidence type="ECO:0000256" key="6">
    <source>
        <dbReference type="RuleBase" id="RU361174"/>
    </source>
</evidence>
<keyword evidence="4 6" id="KW-0326">Glycosidase</keyword>
<keyword evidence="10" id="KW-1185">Reference proteome</keyword>
<dbReference type="PRINTS" id="PR00134">
    <property type="entry name" value="GLHYDRLASE10"/>
</dbReference>
<keyword evidence="3 6" id="KW-0119">Carbohydrate metabolism</keyword>
<dbReference type="GO" id="GO:0000272">
    <property type="term" value="P:polysaccharide catabolic process"/>
    <property type="evidence" value="ECO:0007669"/>
    <property type="project" value="UniProtKB-KW"/>
</dbReference>
<dbReference type="PANTHER" id="PTHR31490">
    <property type="entry name" value="GLYCOSYL HYDROLASE"/>
    <property type="match status" value="1"/>
</dbReference>
<evidence type="ECO:0000259" key="8">
    <source>
        <dbReference type="PROSITE" id="PS51760"/>
    </source>
</evidence>
<accession>A0AAE8N5F4</accession>
<dbReference type="Pfam" id="PF13391">
    <property type="entry name" value="HNH_2"/>
    <property type="match status" value="1"/>
</dbReference>
<feature type="signal peptide" evidence="7">
    <location>
        <begin position="1"/>
        <end position="16"/>
    </location>
</feature>
<evidence type="ECO:0000256" key="2">
    <source>
        <dbReference type="ARBA" id="ARBA00022801"/>
    </source>
</evidence>
<sequence length="430" mass="46801">MRPILPFALLAATALATPTKRQAEASIHTLFVARGKQYLGTISDQRLLLADRNAAIIARNFGQLTPENSMKWESIAPADGVFNFDEPDFLVGFAEDNGIPVRGHTLVWHSQLPEWVANITDAAVLTEVIETHITEVMGRYKGKILAWDVINEMFNENGTFRESVFFNVLGEDFVSLAFKTARAVDPAAKLFINDFNLDSADSPKTQAMASNVKKWIAAGIPIDGIGSQTHLIKGLSAGVPGALAALAATGVEQIAVTELDIAEASPEEYVTVVNACLDIASCVGVTVWGISDKDSWRPGEDPLLFDAGFQPKPAYDAIVEALLQLRGPPQDVRPSPAPEAAEGIQNLMALMDSSPRRPSILKEPEKAATIWWALYRYFPDLEGLLDSGSINKPENAMTLDTSIHGAFDEFYLGLEPSVRWISAPEAVLYH</sequence>